<dbReference type="PROSITE" id="PS00517">
    <property type="entry name" value="RNASE_3_1"/>
    <property type="match status" value="1"/>
</dbReference>
<keyword evidence="12 15" id="KW-0378">Hydrolase</keyword>
<dbReference type="CDD" id="cd00593">
    <property type="entry name" value="RIBOc"/>
    <property type="match status" value="1"/>
</dbReference>
<feature type="binding site" evidence="15">
    <location>
        <position position="144"/>
    </location>
    <ligand>
        <name>Mg(2+)</name>
        <dbReference type="ChEBI" id="CHEBI:18420"/>
    </ligand>
</feature>
<dbReference type="InterPro" id="IPR011907">
    <property type="entry name" value="RNase_III"/>
</dbReference>
<dbReference type="EC" id="3.1.26.3" evidence="15"/>
<feature type="active site" evidence="15">
    <location>
        <position position="72"/>
    </location>
</feature>
<comment type="function">
    <text evidence="15">Digests double-stranded RNA. Involved in the processing of primary rRNA transcript to yield the immediate precursors to the large and small rRNAs (23S and 16S). Processes some mRNAs, and tRNAs when they are encoded in the rRNA operon. Processes pre-crRNA and tracrRNA of type II CRISPR loci if present in the organism.</text>
</comment>
<evidence type="ECO:0000256" key="8">
    <source>
        <dbReference type="ARBA" id="ARBA00022694"/>
    </source>
</evidence>
<dbReference type="STRING" id="1513793.SAMN06296036_11761"/>
<comment type="catalytic activity">
    <reaction evidence="1 15">
        <text>Endonucleolytic cleavage to 5'-phosphomonoester.</text>
        <dbReference type="EC" id="3.1.26.3"/>
    </reaction>
</comment>
<dbReference type="SUPFAM" id="SSF69065">
    <property type="entry name" value="RNase III domain-like"/>
    <property type="match status" value="1"/>
</dbReference>
<proteinExistence type="inferred from homology"/>
<evidence type="ECO:0000256" key="13">
    <source>
        <dbReference type="ARBA" id="ARBA00022842"/>
    </source>
</evidence>
<dbReference type="HAMAP" id="MF_00104">
    <property type="entry name" value="RNase_III"/>
    <property type="match status" value="1"/>
</dbReference>
<dbReference type="Proteomes" id="UP000192907">
    <property type="component" value="Unassembled WGS sequence"/>
</dbReference>
<dbReference type="GO" id="GO:0046872">
    <property type="term" value="F:metal ion binding"/>
    <property type="evidence" value="ECO:0007669"/>
    <property type="project" value="UniProtKB-KW"/>
</dbReference>
<keyword evidence="6 15" id="KW-0698">rRNA processing</keyword>
<dbReference type="AlphaFoldDB" id="A0A1Y6CCN1"/>
<comment type="similarity">
    <text evidence="3">Belongs to the ribonuclease III family.</text>
</comment>
<dbReference type="EMBL" id="FWZT01000017">
    <property type="protein sequence ID" value="SMF54946.1"/>
    <property type="molecule type" value="Genomic_DNA"/>
</dbReference>
<keyword evidence="7 15" id="KW-0507">mRNA processing</keyword>
<feature type="binding site" evidence="15">
    <location>
        <position position="141"/>
    </location>
    <ligand>
        <name>Mg(2+)</name>
        <dbReference type="ChEBI" id="CHEBI:18420"/>
    </ligand>
</feature>
<dbReference type="InterPro" id="IPR036389">
    <property type="entry name" value="RNase_III_sf"/>
</dbReference>
<keyword evidence="11 15" id="KW-0255">Endonuclease</keyword>
<gene>
    <name evidence="15" type="primary">rnc</name>
    <name evidence="18" type="ORF">SAMN06296036_11761</name>
</gene>
<dbReference type="PANTHER" id="PTHR11207:SF0">
    <property type="entry name" value="RIBONUCLEASE 3"/>
    <property type="match status" value="1"/>
</dbReference>
<comment type="subunit">
    <text evidence="4 15">Homodimer.</text>
</comment>
<keyword evidence="5 15" id="KW-0963">Cytoplasm</keyword>
<evidence type="ECO:0000256" key="5">
    <source>
        <dbReference type="ARBA" id="ARBA00022490"/>
    </source>
</evidence>
<dbReference type="GO" id="GO:0019843">
    <property type="term" value="F:rRNA binding"/>
    <property type="evidence" value="ECO:0007669"/>
    <property type="project" value="UniProtKB-KW"/>
</dbReference>
<evidence type="ECO:0000256" key="7">
    <source>
        <dbReference type="ARBA" id="ARBA00022664"/>
    </source>
</evidence>
<protein>
    <recommendedName>
        <fullName evidence="15">Ribonuclease 3</fullName>
        <ecNumber evidence="15">3.1.26.3</ecNumber>
    </recommendedName>
    <alternativeName>
        <fullName evidence="15">Ribonuclease III</fullName>
        <shortName evidence="15">RNase III</shortName>
    </alternativeName>
</protein>
<dbReference type="OrthoDB" id="9782492at2"/>
<keyword evidence="8 15" id="KW-0819">tRNA processing</keyword>
<comment type="subcellular location">
    <subcellularLocation>
        <location evidence="2 15">Cytoplasm</location>
    </subcellularLocation>
</comment>
<dbReference type="NCBIfam" id="TIGR02191">
    <property type="entry name" value="RNaseIII"/>
    <property type="match status" value="1"/>
</dbReference>
<dbReference type="GO" id="GO:0006397">
    <property type="term" value="P:mRNA processing"/>
    <property type="evidence" value="ECO:0007669"/>
    <property type="project" value="UniProtKB-UniRule"/>
</dbReference>
<keyword evidence="14 15" id="KW-0694">RNA-binding</keyword>
<dbReference type="GO" id="GO:0005737">
    <property type="term" value="C:cytoplasm"/>
    <property type="evidence" value="ECO:0007669"/>
    <property type="project" value="UniProtKB-SubCell"/>
</dbReference>
<comment type="cofactor">
    <cofactor evidence="15">
        <name>Mg(2+)</name>
        <dbReference type="ChEBI" id="CHEBI:18420"/>
    </cofactor>
</comment>
<dbReference type="Pfam" id="PF14622">
    <property type="entry name" value="Ribonucleas_3_3"/>
    <property type="match status" value="1"/>
</dbReference>
<evidence type="ECO:0000259" key="17">
    <source>
        <dbReference type="PROSITE" id="PS50142"/>
    </source>
</evidence>
<keyword evidence="19" id="KW-1185">Reference proteome</keyword>
<evidence type="ECO:0000256" key="9">
    <source>
        <dbReference type="ARBA" id="ARBA00022722"/>
    </source>
</evidence>
<dbReference type="GO" id="GO:0042802">
    <property type="term" value="F:identical protein binding"/>
    <property type="evidence" value="ECO:0007669"/>
    <property type="project" value="UniProtKB-ARBA"/>
</dbReference>
<evidence type="ECO:0000256" key="1">
    <source>
        <dbReference type="ARBA" id="ARBA00000109"/>
    </source>
</evidence>
<dbReference type="RefSeq" id="WP_132322104.1">
    <property type="nucleotide sequence ID" value="NZ_FWZT01000017.1"/>
</dbReference>
<dbReference type="GO" id="GO:0006364">
    <property type="term" value="P:rRNA processing"/>
    <property type="evidence" value="ECO:0007669"/>
    <property type="project" value="UniProtKB-UniRule"/>
</dbReference>
<evidence type="ECO:0000313" key="18">
    <source>
        <dbReference type="EMBL" id="SMF54946.1"/>
    </source>
</evidence>
<dbReference type="PROSITE" id="PS50137">
    <property type="entry name" value="DS_RBD"/>
    <property type="match status" value="1"/>
</dbReference>
<dbReference type="Pfam" id="PF00035">
    <property type="entry name" value="dsrm"/>
    <property type="match status" value="1"/>
</dbReference>
<dbReference type="Gene3D" id="1.10.1520.10">
    <property type="entry name" value="Ribonuclease III domain"/>
    <property type="match status" value="1"/>
</dbReference>
<dbReference type="PROSITE" id="PS50142">
    <property type="entry name" value="RNASE_3_2"/>
    <property type="match status" value="1"/>
</dbReference>
<dbReference type="FunFam" id="3.30.160.20:FF:000003">
    <property type="entry name" value="Ribonuclease 3"/>
    <property type="match status" value="1"/>
</dbReference>
<evidence type="ECO:0000256" key="6">
    <source>
        <dbReference type="ARBA" id="ARBA00022552"/>
    </source>
</evidence>
<dbReference type="GO" id="GO:0008033">
    <property type="term" value="P:tRNA processing"/>
    <property type="evidence" value="ECO:0007669"/>
    <property type="project" value="UniProtKB-KW"/>
</dbReference>
<dbReference type="SUPFAM" id="SSF54768">
    <property type="entry name" value="dsRNA-binding domain-like"/>
    <property type="match status" value="1"/>
</dbReference>
<dbReference type="CDD" id="cd10845">
    <property type="entry name" value="DSRM_RNAse_III_family"/>
    <property type="match status" value="1"/>
</dbReference>
<dbReference type="InterPro" id="IPR014720">
    <property type="entry name" value="dsRBD_dom"/>
</dbReference>
<evidence type="ECO:0000256" key="3">
    <source>
        <dbReference type="ARBA" id="ARBA00010183"/>
    </source>
</evidence>
<organism evidence="18 19">
    <name type="scientific">Pseudobacteriovorax antillogorgiicola</name>
    <dbReference type="NCBI Taxonomy" id="1513793"/>
    <lineage>
        <taxon>Bacteria</taxon>
        <taxon>Pseudomonadati</taxon>
        <taxon>Bdellovibrionota</taxon>
        <taxon>Oligoflexia</taxon>
        <taxon>Oligoflexales</taxon>
        <taxon>Pseudobacteriovoracaceae</taxon>
        <taxon>Pseudobacteriovorax</taxon>
    </lineage>
</organism>
<dbReference type="GO" id="GO:0004525">
    <property type="term" value="F:ribonuclease III activity"/>
    <property type="evidence" value="ECO:0007669"/>
    <property type="project" value="UniProtKB-UniRule"/>
</dbReference>
<evidence type="ECO:0000256" key="11">
    <source>
        <dbReference type="ARBA" id="ARBA00022759"/>
    </source>
</evidence>
<dbReference type="FunFam" id="1.10.1520.10:FF:000001">
    <property type="entry name" value="Ribonuclease 3"/>
    <property type="match status" value="1"/>
</dbReference>
<accession>A0A1Y6CCN1</accession>
<keyword evidence="15" id="KW-0699">rRNA-binding</keyword>
<dbReference type="Gene3D" id="3.30.160.20">
    <property type="match status" value="1"/>
</dbReference>
<evidence type="ECO:0000256" key="12">
    <source>
        <dbReference type="ARBA" id="ARBA00022801"/>
    </source>
</evidence>
<dbReference type="PANTHER" id="PTHR11207">
    <property type="entry name" value="RIBONUCLEASE III"/>
    <property type="match status" value="1"/>
</dbReference>
<evidence type="ECO:0000256" key="10">
    <source>
        <dbReference type="ARBA" id="ARBA00022723"/>
    </source>
</evidence>
<evidence type="ECO:0000256" key="14">
    <source>
        <dbReference type="ARBA" id="ARBA00022884"/>
    </source>
</evidence>
<dbReference type="SMART" id="SM00358">
    <property type="entry name" value="DSRM"/>
    <property type="match status" value="1"/>
</dbReference>
<reference evidence="19" key="1">
    <citation type="submission" date="2017-04" db="EMBL/GenBank/DDBJ databases">
        <authorList>
            <person name="Varghese N."/>
            <person name="Submissions S."/>
        </authorList>
    </citation>
    <scope>NUCLEOTIDE SEQUENCE [LARGE SCALE GENOMIC DNA]</scope>
    <source>
        <strain evidence="19">RKEM611</strain>
    </source>
</reference>
<dbReference type="GO" id="GO:0003725">
    <property type="term" value="F:double-stranded RNA binding"/>
    <property type="evidence" value="ECO:0007669"/>
    <property type="project" value="TreeGrafter"/>
</dbReference>
<keyword evidence="13 15" id="KW-0460">Magnesium</keyword>
<sequence length="261" mass="28657">MQKTPLFQSLSQGMQAQLSDVHQLCDGIGYQFKNTDLLVEALTHSSAAQELLRRSQGELSIPWNERLEFLGDSVLGLVLSTHLLHHPEGFAEGQLSKIRAALVNESSLAGLSKTIGLGRFLLMSVGEEKGRGRHKPSVLADAFEALLGAIYVDGGFAAAEKVILDVYRERLASPLETLIQKDYKSRLQELTQGTYKEAPEYRVVDQKGPDHDISFQVDVNFRGQFLGTGRGPSKKVASQNAARHALETVLENPDILTEGMT</sequence>
<evidence type="ECO:0000256" key="2">
    <source>
        <dbReference type="ARBA" id="ARBA00004496"/>
    </source>
</evidence>
<evidence type="ECO:0000259" key="16">
    <source>
        <dbReference type="PROSITE" id="PS50137"/>
    </source>
</evidence>
<evidence type="ECO:0000313" key="19">
    <source>
        <dbReference type="Proteomes" id="UP000192907"/>
    </source>
</evidence>
<dbReference type="SMART" id="SM00535">
    <property type="entry name" value="RIBOc"/>
    <property type="match status" value="1"/>
</dbReference>
<dbReference type="InterPro" id="IPR000999">
    <property type="entry name" value="RNase_III_dom"/>
</dbReference>
<name>A0A1Y6CCN1_9BACT</name>
<dbReference type="GO" id="GO:0010468">
    <property type="term" value="P:regulation of gene expression"/>
    <property type="evidence" value="ECO:0007669"/>
    <property type="project" value="TreeGrafter"/>
</dbReference>
<feature type="domain" description="DRBM" evidence="16">
    <location>
        <begin position="182"/>
        <end position="251"/>
    </location>
</feature>
<keyword evidence="9 15" id="KW-0540">Nuclease</keyword>
<feature type="binding site" evidence="15">
    <location>
        <position position="68"/>
    </location>
    <ligand>
        <name>Mg(2+)</name>
        <dbReference type="ChEBI" id="CHEBI:18420"/>
    </ligand>
</feature>
<keyword evidence="10 15" id="KW-0479">Metal-binding</keyword>
<feature type="active site" evidence="15">
    <location>
        <position position="144"/>
    </location>
</feature>
<evidence type="ECO:0000256" key="4">
    <source>
        <dbReference type="ARBA" id="ARBA00011738"/>
    </source>
</evidence>
<evidence type="ECO:0000256" key="15">
    <source>
        <dbReference type="HAMAP-Rule" id="MF_00104"/>
    </source>
</evidence>
<feature type="domain" description="RNase III" evidence="17">
    <location>
        <begin position="21"/>
        <end position="155"/>
    </location>
</feature>